<keyword evidence="3 6" id="KW-0479">Metal-binding</keyword>
<proteinExistence type="predicted"/>
<dbReference type="Proteomes" id="UP000198284">
    <property type="component" value="Unassembled WGS sequence"/>
</dbReference>
<dbReference type="GO" id="GO:0020037">
    <property type="term" value="F:heme binding"/>
    <property type="evidence" value="ECO:0007669"/>
    <property type="project" value="InterPro"/>
</dbReference>
<evidence type="ECO:0000256" key="7">
    <source>
        <dbReference type="SAM" id="SignalP"/>
    </source>
</evidence>
<accession>A0A239IMX7</accession>
<evidence type="ECO:0000313" key="10">
    <source>
        <dbReference type="Proteomes" id="UP000198284"/>
    </source>
</evidence>
<organism evidence="9 10">
    <name type="scientific">Noviherbaspirillum humi</name>
    <dbReference type="NCBI Taxonomy" id="1688639"/>
    <lineage>
        <taxon>Bacteria</taxon>
        <taxon>Pseudomonadati</taxon>
        <taxon>Pseudomonadota</taxon>
        <taxon>Betaproteobacteria</taxon>
        <taxon>Burkholderiales</taxon>
        <taxon>Oxalobacteraceae</taxon>
        <taxon>Noviherbaspirillum</taxon>
    </lineage>
</organism>
<evidence type="ECO:0000256" key="5">
    <source>
        <dbReference type="ARBA" id="ARBA00023004"/>
    </source>
</evidence>
<dbReference type="InterPro" id="IPR009056">
    <property type="entry name" value="Cyt_c-like_dom"/>
</dbReference>
<dbReference type="InterPro" id="IPR036909">
    <property type="entry name" value="Cyt_c-like_dom_sf"/>
</dbReference>
<protein>
    <submittedName>
        <fullName evidence="9">Cytochrome c, mono- and diheme variants</fullName>
    </submittedName>
</protein>
<feature type="domain" description="Cytochrome c" evidence="8">
    <location>
        <begin position="33"/>
        <end position="111"/>
    </location>
</feature>
<dbReference type="GO" id="GO:0046872">
    <property type="term" value="F:metal ion binding"/>
    <property type="evidence" value="ECO:0007669"/>
    <property type="project" value="UniProtKB-KW"/>
</dbReference>
<feature type="chain" id="PRO_5012782924" evidence="7">
    <location>
        <begin position="25"/>
        <end position="125"/>
    </location>
</feature>
<dbReference type="AlphaFoldDB" id="A0A239IMX7"/>
<keyword evidence="2 6" id="KW-0349">Heme</keyword>
<gene>
    <name evidence="9" type="ORF">SAMN06265795_11015</name>
</gene>
<evidence type="ECO:0000256" key="1">
    <source>
        <dbReference type="ARBA" id="ARBA00022448"/>
    </source>
</evidence>
<evidence type="ECO:0000256" key="2">
    <source>
        <dbReference type="ARBA" id="ARBA00022617"/>
    </source>
</evidence>
<dbReference type="InterPro" id="IPR051811">
    <property type="entry name" value="Cytochrome_c550/c551-like"/>
</dbReference>
<dbReference type="SUPFAM" id="SSF46626">
    <property type="entry name" value="Cytochrome c"/>
    <property type="match status" value="1"/>
</dbReference>
<dbReference type="PANTHER" id="PTHR37823">
    <property type="entry name" value="CYTOCHROME C-553-LIKE"/>
    <property type="match status" value="1"/>
</dbReference>
<evidence type="ECO:0000259" key="8">
    <source>
        <dbReference type="PROSITE" id="PS51007"/>
    </source>
</evidence>
<dbReference type="Gene3D" id="1.10.760.10">
    <property type="entry name" value="Cytochrome c-like domain"/>
    <property type="match status" value="1"/>
</dbReference>
<evidence type="ECO:0000256" key="3">
    <source>
        <dbReference type="ARBA" id="ARBA00022723"/>
    </source>
</evidence>
<evidence type="ECO:0000256" key="4">
    <source>
        <dbReference type="ARBA" id="ARBA00022982"/>
    </source>
</evidence>
<keyword evidence="5 6" id="KW-0408">Iron</keyword>
<dbReference type="GO" id="GO:0009055">
    <property type="term" value="F:electron transfer activity"/>
    <property type="evidence" value="ECO:0007669"/>
    <property type="project" value="InterPro"/>
</dbReference>
<evidence type="ECO:0000256" key="6">
    <source>
        <dbReference type="PROSITE-ProRule" id="PRU00433"/>
    </source>
</evidence>
<evidence type="ECO:0000313" key="9">
    <source>
        <dbReference type="EMBL" id="SNS94413.1"/>
    </source>
</evidence>
<reference evidence="9 10" key="1">
    <citation type="submission" date="2017-06" db="EMBL/GenBank/DDBJ databases">
        <authorList>
            <person name="Kim H.J."/>
            <person name="Triplett B.A."/>
        </authorList>
    </citation>
    <scope>NUCLEOTIDE SEQUENCE [LARGE SCALE GENOMIC DNA]</scope>
    <source>
        <strain evidence="9 10">U15</strain>
    </source>
</reference>
<dbReference type="Pfam" id="PF13442">
    <property type="entry name" value="Cytochrome_CBB3"/>
    <property type="match status" value="1"/>
</dbReference>
<dbReference type="PROSITE" id="PS51007">
    <property type="entry name" value="CYTC"/>
    <property type="match status" value="1"/>
</dbReference>
<feature type="signal peptide" evidence="7">
    <location>
        <begin position="1"/>
        <end position="24"/>
    </location>
</feature>
<keyword evidence="1" id="KW-0813">Transport</keyword>
<keyword evidence="10" id="KW-1185">Reference proteome</keyword>
<name>A0A239IMX7_9BURK</name>
<keyword evidence="4" id="KW-0249">Electron transport</keyword>
<keyword evidence="7" id="KW-0732">Signal</keyword>
<sequence>MSKPLLAGAFLAALLAAASGAAFGADGGQPPSGSPERGRDLYMKNQCYSCHGTAGQGGERGAGPRLAPNPFPYAAFEMQVRQPRGVMPRYPQQFVSAQDLADIYAYIAGIERGPAAKDIPLLNRF</sequence>
<dbReference type="EMBL" id="FZOT01000010">
    <property type="protein sequence ID" value="SNS94413.1"/>
    <property type="molecule type" value="Genomic_DNA"/>
</dbReference>